<dbReference type="PANTHER" id="PTHR46680:SF3">
    <property type="entry name" value="NF-KAPPA-B INHIBITOR CACTUS"/>
    <property type="match status" value="1"/>
</dbReference>
<gene>
    <name evidence="4" type="ORF">Vafri_20039</name>
</gene>
<dbReference type="SMART" id="SM00248">
    <property type="entry name" value="ANK"/>
    <property type="match status" value="5"/>
</dbReference>
<dbReference type="GO" id="GO:0005829">
    <property type="term" value="C:cytosol"/>
    <property type="evidence" value="ECO:0007669"/>
    <property type="project" value="TreeGrafter"/>
</dbReference>
<organism evidence="4 5">
    <name type="scientific">Volvox africanus</name>
    <dbReference type="NCBI Taxonomy" id="51714"/>
    <lineage>
        <taxon>Eukaryota</taxon>
        <taxon>Viridiplantae</taxon>
        <taxon>Chlorophyta</taxon>
        <taxon>core chlorophytes</taxon>
        <taxon>Chlorophyceae</taxon>
        <taxon>CS clade</taxon>
        <taxon>Chlamydomonadales</taxon>
        <taxon>Volvocaceae</taxon>
        <taxon>Volvox</taxon>
    </lineage>
</organism>
<sequence>MRLLNPYAPEWTPAAMRARAGIELKAEVDKVNHVTFDLAGLPSEVITLMVSFLTNPRDLISCICACGLLKGHVHDAELVLDIRSWRTSSGLLNGGNTEYMFDNKPKALLGLSKYMPGTVALLLPNLSLEDKDLNYLRVMLPRLQMLDVSGARKITHTGVSALTRPTTGALSLSIEPPTPASSPAPDKGLNLIATGLQSGQKPDAAAVLISTPPRSLLPPLRIANLQRCFQLHGGSLDELLAAPGLRGLALSHLDLGRWPPGSGSGSDASARPGLPMKTSELQVLVLNNCLRLHGGAIDALAAACGGEQCGRGHGGYTSTSTSSLRFLFLGGSTLALSTFVNSSCTSPDLPPHLNDMLASAYKPALTSSATTTQAHLAAARHLLAAVLSLPRLVALELTFFPQPLVQCLRRVLSDREALGGRKPVQIWDFAAADGTDVDVARRTLRRVLHLSRLGVQGAEEAEGTNGSCSWTTGAGVVRPLAGVIVSGRAGEALDQCAVATVLRCAINCSSVTRSTPLHLAAERGNAGVVMQLLAAGSVVDARDTAGSTALFLASETGHTAAVEPLLAAGADPSLGNAAGETPLYIAALRGHLGCVKELLVYCNARGIAWQDPEMYGDAWTPLHAAAVANRADVAAYLLQAAGSAGAGELVLAPNKYGQSVLHVAARKGSSQLLRLLLSAGGVAVVGSRDGSGDTPVDVAKKNRHVAALAEFRRLTGGHTATRGSHTAATAMA</sequence>
<keyword evidence="2 3" id="KW-0040">ANK repeat</keyword>
<accession>A0A8J4FCR2</accession>
<dbReference type="Gene3D" id="1.25.40.20">
    <property type="entry name" value="Ankyrin repeat-containing domain"/>
    <property type="match status" value="2"/>
</dbReference>
<dbReference type="Pfam" id="PF12796">
    <property type="entry name" value="Ank_2"/>
    <property type="match status" value="1"/>
</dbReference>
<evidence type="ECO:0000313" key="5">
    <source>
        <dbReference type="Proteomes" id="UP000747399"/>
    </source>
</evidence>
<feature type="repeat" description="ANK" evidence="3">
    <location>
        <begin position="578"/>
        <end position="599"/>
    </location>
</feature>
<protein>
    <submittedName>
        <fullName evidence="4">Uncharacterized protein</fullName>
    </submittedName>
</protein>
<evidence type="ECO:0000313" key="4">
    <source>
        <dbReference type="EMBL" id="GIL66540.1"/>
    </source>
</evidence>
<feature type="repeat" description="ANK" evidence="3">
    <location>
        <begin position="545"/>
        <end position="577"/>
    </location>
</feature>
<proteinExistence type="predicted"/>
<dbReference type="Proteomes" id="UP000747399">
    <property type="component" value="Unassembled WGS sequence"/>
</dbReference>
<dbReference type="PANTHER" id="PTHR46680">
    <property type="entry name" value="NF-KAPPA-B INHIBITOR ALPHA"/>
    <property type="match status" value="1"/>
</dbReference>
<dbReference type="InterPro" id="IPR036770">
    <property type="entry name" value="Ankyrin_rpt-contain_sf"/>
</dbReference>
<dbReference type="GO" id="GO:0071356">
    <property type="term" value="P:cellular response to tumor necrosis factor"/>
    <property type="evidence" value="ECO:0007669"/>
    <property type="project" value="TreeGrafter"/>
</dbReference>
<dbReference type="GO" id="GO:0051059">
    <property type="term" value="F:NF-kappaB binding"/>
    <property type="evidence" value="ECO:0007669"/>
    <property type="project" value="TreeGrafter"/>
</dbReference>
<dbReference type="Pfam" id="PF13857">
    <property type="entry name" value="Ank_5"/>
    <property type="match status" value="1"/>
</dbReference>
<dbReference type="SUPFAM" id="SSF48403">
    <property type="entry name" value="Ankyrin repeat"/>
    <property type="match status" value="1"/>
</dbReference>
<dbReference type="PROSITE" id="PS50297">
    <property type="entry name" value="ANK_REP_REGION"/>
    <property type="match status" value="4"/>
</dbReference>
<dbReference type="InterPro" id="IPR002110">
    <property type="entry name" value="Ankyrin_rpt"/>
</dbReference>
<evidence type="ECO:0000256" key="2">
    <source>
        <dbReference type="ARBA" id="ARBA00023043"/>
    </source>
</evidence>
<keyword evidence="5" id="KW-1185">Reference proteome</keyword>
<keyword evidence="1" id="KW-0677">Repeat</keyword>
<feature type="repeat" description="ANK" evidence="3">
    <location>
        <begin position="512"/>
        <end position="544"/>
    </location>
</feature>
<dbReference type="EMBL" id="BNCO01000086">
    <property type="protein sequence ID" value="GIL66540.1"/>
    <property type="molecule type" value="Genomic_DNA"/>
</dbReference>
<name>A0A8J4FCR2_9CHLO</name>
<evidence type="ECO:0000256" key="3">
    <source>
        <dbReference type="PROSITE-ProRule" id="PRU00023"/>
    </source>
</evidence>
<dbReference type="Pfam" id="PF00023">
    <property type="entry name" value="Ank"/>
    <property type="match status" value="1"/>
</dbReference>
<feature type="repeat" description="ANK" evidence="3">
    <location>
        <begin position="656"/>
        <end position="680"/>
    </location>
</feature>
<evidence type="ECO:0000256" key="1">
    <source>
        <dbReference type="ARBA" id="ARBA00022737"/>
    </source>
</evidence>
<reference evidence="4" key="1">
    <citation type="journal article" date="2021" name="Proc. Natl. Acad. Sci. U.S.A.">
        <title>Three genomes in the algal genus Volvox reveal the fate of a haploid sex-determining region after a transition to homothallism.</title>
        <authorList>
            <person name="Yamamoto K."/>
            <person name="Hamaji T."/>
            <person name="Kawai-Toyooka H."/>
            <person name="Matsuzaki R."/>
            <person name="Takahashi F."/>
            <person name="Nishimura Y."/>
            <person name="Kawachi M."/>
            <person name="Noguchi H."/>
            <person name="Minakuchi Y."/>
            <person name="Umen J.G."/>
            <person name="Toyoda A."/>
            <person name="Nozaki H."/>
        </authorList>
    </citation>
    <scope>NUCLEOTIDE SEQUENCE</scope>
    <source>
        <strain evidence="4">NIES-3780</strain>
    </source>
</reference>
<dbReference type="InterPro" id="IPR051070">
    <property type="entry name" value="NF-kappa-B_inhibitor"/>
</dbReference>
<dbReference type="PROSITE" id="PS50088">
    <property type="entry name" value="ANK_REPEAT"/>
    <property type="match status" value="4"/>
</dbReference>
<dbReference type="AlphaFoldDB" id="A0A8J4FCR2"/>
<comment type="caution">
    <text evidence="4">The sequence shown here is derived from an EMBL/GenBank/DDBJ whole genome shotgun (WGS) entry which is preliminary data.</text>
</comment>